<evidence type="ECO:0000256" key="1">
    <source>
        <dbReference type="SAM" id="Phobius"/>
    </source>
</evidence>
<dbReference type="EMBL" id="CP088100">
    <property type="protein sequence ID" value="UFW90536.1"/>
    <property type="molecule type" value="Genomic_DNA"/>
</dbReference>
<feature type="transmembrane region" description="Helical" evidence="1">
    <location>
        <begin position="35"/>
        <end position="56"/>
    </location>
</feature>
<evidence type="ECO:0000313" key="3">
    <source>
        <dbReference type="Proteomes" id="UP001430990"/>
    </source>
</evidence>
<keyword evidence="3" id="KW-1185">Reference proteome</keyword>
<protein>
    <submittedName>
        <fullName evidence="2">Uncharacterized protein</fullName>
    </submittedName>
</protein>
<gene>
    <name evidence="2" type="ORF">BjapCC829_19175</name>
</gene>
<reference evidence="2" key="1">
    <citation type="submission" date="2021-11" db="EMBL/GenBank/DDBJ databases">
        <title>Australian commercial rhizobial inoculants.</title>
        <authorList>
            <person name="Kohlmeier M.G."/>
            <person name="O'Hara G.W."/>
            <person name="Colombi E."/>
            <person name="Ramsay J.P."/>
            <person name="Terpolilli J."/>
        </authorList>
    </citation>
    <scope>NUCLEOTIDE SEQUENCE</scope>
    <source>
        <strain evidence="2">CC829</strain>
    </source>
</reference>
<name>A0ABY3QY57_9BRAD</name>
<organism evidence="2 3">
    <name type="scientific">Bradyrhizobium barranii</name>
    <dbReference type="NCBI Taxonomy" id="2992140"/>
    <lineage>
        <taxon>Bacteria</taxon>
        <taxon>Pseudomonadati</taxon>
        <taxon>Pseudomonadota</taxon>
        <taxon>Alphaproteobacteria</taxon>
        <taxon>Hyphomicrobiales</taxon>
        <taxon>Nitrobacteraceae</taxon>
        <taxon>Bradyrhizobium</taxon>
    </lineage>
</organism>
<sequence length="106" mass="11547">MTVFGVGCAGGVVAEILHWWNLRQAEQLPAYRVSLFYWGVTVAMIIAGGFVAWLYFGGRAEGIIAFHVGISTPLILQKLVTSVPQPAGAKNVIARPAPSLRNFFTW</sequence>
<dbReference type="RefSeq" id="WP_208071857.1">
    <property type="nucleotide sequence ID" value="NZ_CP088100.1"/>
</dbReference>
<evidence type="ECO:0000313" key="2">
    <source>
        <dbReference type="EMBL" id="UFW90536.1"/>
    </source>
</evidence>
<dbReference type="Proteomes" id="UP001430990">
    <property type="component" value="Chromosome"/>
</dbReference>
<keyword evidence="1" id="KW-0812">Transmembrane</keyword>
<proteinExistence type="predicted"/>
<accession>A0ABY3QY57</accession>
<keyword evidence="1" id="KW-0472">Membrane</keyword>
<keyword evidence="1" id="KW-1133">Transmembrane helix</keyword>